<comment type="caution">
    <text evidence="2">The sequence shown here is derived from an EMBL/GenBank/DDBJ whole genome shotgun (WGS) entry which is preliminary data.</text>
</comment>
<evidence type="ECO:0000313" key="2">
    <source>
        <dbReference type="EMBL" id="TRM60849.1"/>
    </source>
</evidence>
<feature type="region of interest" description="Disordered" evidence="1">
    <location>
        <begin position="357"/>
        <end position="394"/>
    </location>
</feature>
<dbReference type="Proteomes" id="UP000320762">
    <property type="component" value="Unassembled WGS sequence"/>
</dbReference>
<feature type="compositionally biased region" description="Polar residues" evidence="1">
    <location>
        <begin position="588"/>
        <end position="598"/>
    </location>
</feature>
<feature type="compositionally biased region" description="Polar residues" evidence="1">
    <location>
        <begin position="150"/>
        <end position="170"/>
    </location>
</feature>
<feature type="region of interest" description="Disordered" evidence="1">
    <location>
        <begin position="563"/>
        <end position="607"/>
    </location>
</feature>
<proteinExistence type="predicted"/>
<reference evidence="2 3" key="1">
    <citation type="journal article" date="2019" name="New Phytol.">
        <title>Comparative genomics reveals unique wood-decay strategies and fruiting body development in the Schizophyllaceae.</title>
        <authorList>
            <person name="Almasi E."/>
            <person name="Sahu N."/>
            <person name="Krizsan K."/>
            <person name="Balint B."/>
            <person name="Kovacs G.M."/>
            <person name="Kiss B."/>
            <person name="Cseklye J."/>
            <person name="Drula E."/>
            <person name="Henrissat B."/>
            <person name="Nagy I."/>
            <person name="Chovatia M."/>
            <person name="Adam C."/>
            <person name="LaButti K."/>
            <person name="Lipzen A."/>
            <person name="Riley R."/>
            <person name="Grigoriev I.V."/>
            <person name="Nagy L.G."/>
        </authorList>
    </citation>
    <scope>NUCLEOTIDE SEQUENCE [LARGE SCALE GENOMIC DNA]</scope>
    <source>
        <strain evidence="2 3">NL-1724</strain>
    </source>
</reference>
<dbReference type="AlphaFoldDB" id="A0A550C7T4"/>
<feature type="compositionally biased region" description="Polar residues" evidence="1">
    <location>
        <begin position="363"/>
        <end position="378"/>
    </location>
</feature>
<feature type="compositionally biased region" description="Basic and acidic residues" evidence="1">
    <location>
        <begin position="101"/>
        <end position="125"/>
    </location>
</feature>
<feature type="compositionally biased region" description="Low complexity" evidence="1">
    <location>
        <begin position="563"/>
        <end position="587"/>
    </location>
</feature>
<keyword evidence="3" id="KW-1185">Reference proteome</keyword>
<sequence>MPETNEPAGDTQLSREEIEVARQILDDNVFVDVFGPMQEADTLPEAGAPETDGASADAQSTDSPSASEDADPPHVGSCTPTSTARSESASTPETLVEDEDRGCAGKTSDERAEKRAVQNKDQHDQEQEDGTASVPRVDAEPPQAEEKNASTEAVEQCLASSSEIATGSEKTSTHLLEDKVFIPHSAHRATTTLFGAIVHDVRVANASVHLDGATQTTVAHDPPPATITATTGAQTAHPPTPAAPAASGVAASVPDQAVPSGPGAVCAAPTKSLKRKSSASADKAMTTQRRKTKKGKAEDVAEGDANAPAQEMPYEKAKPWRTGQSKFRYAKLPRDGSGANMRVAGDNQHNAEHYKGEFKQFPTPGSSGQAHTVPSQAPLSGGESQGRPDFVPSQGYGIPTPAFHRRSQHQQIQMQYPSGVTTTPADSTYLAGPVYTTPAHPAANVGPQGHMPYPGVQTHGGAFGGSAIGANVSNFGYGETSNPGMPADYHNGGGYNGVGQFTPYNHDAHGYNAQASGAAQDSFPYPVDTMTQPFASAPLAPAPSSYQQQAPGVSFNFGSSTYSTTSSSSTVAPSFSAPPSSGSPSSSNAQPHYDTSTPYGVYGNGRW</sequence>
<feature type="compositionally biased region" description="Polar residues" evidence="1">
    <location>
        <begin position="78"/>
        <end position="93"/>
    </location>
</feature>
<accession>A0A550C7T4</accession>
<feature type="compositionally biased region" description="Polar residues" evidence="1">
    <location>
        <begin position="57"/>
        <end position="66"/>
    </location>
</feature>
<dbReference type="EMBL" id="VDMD01000020">
    <property type="protein sequence ID" value="TRM60849.1"/>
    <property type="molecule type" value="Genomic_DNA"/>
</dbReference>
<evidence type="ECO:0000313" key="3">
    <source>
        <dbReference type="Proteomes" id="UP000320762"/>
    </source>
</evidence>
<feature type="compositionally biased region" description="Low complexity" evidence="1">
    <location>
        <begin position="226"/>
        <end position="254"/>
    </location>
</feature>
<name>A0A550C7T4_9AGAR</name>
<feature type="region of interest" description="Disordered" evidence="1">
    <location>
        <begin position="215"/>
        <end position="310"/>
    </location>
</feature>
<protein>
    <submittedName>
        <fullName evidence="2">Uncharacterized protein</fullName>
    </submittedName>
</protein>
<gene>
    <name evidence="2" type="ORF">BD626DRAFT_632285</name>
</gene>
<feature type="region of interest" description="Disordered" evidence="1">
    <location>
        <begin position="35"/>
        <end position="170"/>
    </location>
</feature>
<organism evidence="2 3">
    <name type="scientific">Schizophyllum amplum</name>
    <dbReference type="NCBI Taxonomy" id="97359"/>
    <lineage>
        <taxon>Eukaryota</taxon>
        <taxon>Fungi</taxon>
        <taxon>Dikarya</taxon>
        <taxon>Basidiomycota</taxon>
        <taxon>Agaricomycotina</taxon>
        <taxon>Agaricomycetes</taxon>
        <taxon>Agaricomycetidae</taxon>
        <taxon>Agaricales</taxon>
        <taxon>Schizophyllaceae</taxon>
        <taxon>Schizophyllum</taxon>
    </lineage>
</organism>
<evidence type="ECO:0000256" key="1">
    <source>
        <dbReference type="SAM" id="MobiDB-lite"/>
    </source>
</evidence>